<dbReference type="HOGENOM" id="CLU_120826_0_0_9"/>
<gene>
    <name evidence="2" type="ORF">II3_03139</name>
</gene>
<dbReference type="InterPro" id="IPR036388">
    <property type="entry name" value="WH-like_DNA-bd_sf"/>
</dbReference>
<reference evidence="2 3" key="1">
    <citation type="submission" date="2012-04" db="EMBL/GenBank/DDBJ databases">
        <title>The Genome Sequence of Bacillus cereus MC67.</title>
        <authorList>
            <consortium name="The Broad Institute Genome Sequencing Platform"/>
            <consortium name="The Broad Institute Genome Sequencing Center for Infectious Disease"/>
            <person name="Feldgarden M."/>
            <person name="Van der Auwera G.A."/>
            <person name="Mahillon J."/>
            <person name="Duprez V."/>
            <person name="Timmery S."/>
            <person name="Mattelet C."/>
            <person name="Dierick K."/>
            <person name="Sun M."/>
            <person name="Yu Z."/>
            <person name="Zhu L."/>
            <person name="Hu X."/>
            <person name="Shank E.B."/>
            <person name="Swiecicka I."/>
            <person name="Hansen B.M."/>
            <person name="Andrup L."/>
            <person name="Young S.K."/>
            <person name="Zeng Q."/>
            <person name="Gargeya S."/>
            <person name="Fitzgerald M."/>
            <person name="Haas B."/>
            <person name="Abouelleil A."/>
            <person name="Alvarado L."/>
            <person name="Arachchi H.M."/>
            <person name="Berlin A."/>
            <person name="Chapman S.B."/>
            <person name="Goldberg J."/>
            <person name="Griggs A."/>
            <person name="Gujja S."/>
            <person name="Hansen M."/>
            <person name="Howarth C."/>
            <person name="Imamovic A."/>
            <person name="Larimer J."/>
            <person name="McCowen C."/>
            <person name="Montmayeur A."/>
            <person name="Murphy C."/>
            <person name="Neiman D."/>
            <person name="Pearson M."/>
            <person name="Priest M."/>
            <person name="Roberts A."/>
            <person name="Saif S."/>
            <person name="Shea T."/>
            <person name="Sisk P."/>
            <person name="Sykes S."/>
            <person name="Wortman J."/>
            <person name="Nusbaum C."/>
            <person name="Birren B."/>
        </authorList>
    </citation>
    <scope>NUCLEOTIDE SEQUENCE [LARGE SCALE GENOMIC DNA]</scope>
    <source>
        <strain evidence="2 3">MC67</strain>
    </source>
</reference>
<sequence>MTKERAKERREQQKVLRDELKSIKRDSEPNPLYDKEDKENGVDFIKMPATILEYLSLNEYGFNADSILIYQIIINWYNRNEGAAYPSQYAMARVLKKSVPTVKKHIALLEEVGLIEIERRGLGRTNLYKPLRPLERHTLLDRYPRASKFDIEFSQHIEEYKTKDMQRVKKDVAAS</sequence>
<dbReference type="RefSeq" id="WP_002160337.1">
    <property type="nucleotide sequence ID" value="NZ_JH792114.1"/>
</dbReference>
<dbReference type="Gene3D" id="1.10.10.10">
    <property type="entry name" value="Winged helix-like DNA-binding domain superfamily/Winged helix DNA-binding domain"/>
    <property type="match status" value="1"/>
</dbReference>
<dbReference type="InterPro" id="IPR036390">
    <property type="entry name" value="WH_DNA-bd_sf"/>
</dbReference>
<protein>
    <recommendedName>
        <fullName evidence="4">Helix-turn-helix domain-containing protein</fullName>
    </recommendedName>
</protein>
<comment type="caution">
    <text evidence="2">The sequence shown here is derived from an EMBL/GenBank/DDBJ whole genome shotgun (WGS) entry which is preliminary data.</text>
</comment>
<name>J8FDL4_BACCE</name>
<dbReference type="EMBL" id="AHEN01000032">
    <property type="protein sequence ID" value="EJQ99159.1"/>
    <property type="molecule type" value="Genomic_DNA"/>
</dbReference>
<dbReference type="PATRIC" id="fig|1053219.3.peg.3205"/>
<evidence type="ECO:0000313" key="2">
    <source>
        <dbReference type="EMBL" id="EJQ99159.1"/>
    </source>
</evidence>
<evidence type="ECO:0008006" key="4">
    <source>
        <dbReference type="Google" id="ProtNLM"/>
    </source>
</evidence>
<proteinExistence type="predicted"/>
<dbReference type="SUPFAM" id="SSF46785">
    <property type="entry name" value="Winged helix' DNA-binding domain"/>
    <property type="match status" value="1"/>
</dbReference>
<evidence type="ECO:0000313" key="3">
    <source>
        <dbReference type="Proteomes" id="UP000006997"/>
    </source>
</evidence>
<dbReference type="Pfam" id="PF13730">
    <property type="entry name" value="HTH_36"/>
    <property type="match status" value="1"/>
</dbReference>
<organism evidence="2 3">
    <name type="scientific">Bacillus cereus MC67</name>
    <dbReference type="NCBI Taxonomy" id="1053219"/>
    <lineage>
        <taxon>Bacteria</taxon>
        <taxon>Bacillati</taxon>
        <taxon>Bacillota</taxon>
        <taxon>Bacilli</taxon>
        <taxon>Bacillales</taxon>
        <taxon>Bacillaceae</taxon>
        <taxon>Bacillus</taxon>
        <taxon>Bacillus cereus group</taxon>
    </lineage>
</organism>
<dbReference type="AlphaFoldDB" id="J8FDL4"/>
<evidence type="ECO:0000256" key="1">
    <source>
        <dbReference type="SAM" id="MobiDB-lite"/>
    </source>
</evidence>
<dbReference type="Proteomes" id="UP000006997">
    <property type="component" value="Unassembled WGS sequence"/>
</dbReference>
<feature type="region of interest" description="Disordered" evidence="1">
    <location>
        <begin position="1"/>
        <end position="37"/>
    </location>
</feature>
<accession>J8FDL4</accession>